<comment type="caution">
    <text evidence="2">The sequence shown here is derived from an EMBL/GenBank/DDBJ whole genome shotgun (WGS) entry which is preliminary data.</text>
</comment>
<dbReference type="PANTHER" id="PTHR43591">
    <property type="entry name" value="METHYLTRANSFERASE"/>
    <property type="match status" value="1"/>
</dbReference>
<dbReference type="GO" id="GO:0008168">
    <property type="term" value="F:methyltransferase activity"/>
    <property type="evidence" value="ECO:0007669"/>
    <property type="project" value="UniProtKB-KW"/>
</dbReference>
<evidence type="ECO:0000313" key="3">
    <source>
        <dbReference type="Proteomes" id="UP000579605"/>
    </source>
</evidence>
<dbReference type="GO" id="GO:0032259">
    <property type="term" value="P:methylation"/>
    <property type="evidence" value="ECO:0007669"/>
    <property type="project" value="UniProtKB-KW"/>
</dbReference>
<dbReference type="CDD" id="cd02440">
    <property type="entry name" value="AdoMet_MTases"/>
    <property type="match status" value="1"/>
</dbReference>
<dbReference type="InterPro" id="IPR029063">
    <property type="entry name" value="SAM-dependent_MTases_sf"/>
</dbReference>
<dbReference type="Gene3D" id="3.40.50.150">
    <property type="entry name" value="Vaccinia Virus protein VP39"/>
    <property type="match status" value="1"/>
</dbReference>
<reference evidence="2 3" key="1">
    <citation type="submission" date="2020-07" db="EMBL/GenBank/DDBJ databases">
        <title>Sequencing the genomes of 1000 actinobacteria strains.</title>
        <authorList>
            <person name="Klenk H.-P."/>
        </authorList>
    </citation>
    <scope>NUCLEOTIDE SEQUENCE [LARGE SCALE GENOMIC DNA]</scope>
    <source>
        <strain evidence="2 3">DSM 18448</strain>
    </source>
</reference>
<evidence type="ECO:0000313" key="2">
    <source>
        <dbReference type="EMBL" id="NYH91328.1"/>
    </source>
</evidence>
<organism evidence="2 3">
    <name type="scientific">Actinopolymorpha rutila</name>
    <dbReference type="NCBI Taxonomy" id="446787"/>
    <lineage>
        <taxon>Bacteria</taxon>
        <taxon>Bacillati</taxon>
        <taxon>Actinomycetota</taxon>
        <taxon>Actinomycetes</taxon>
        <taxon>Propionibacteriales</taxon>
        <taxon>Actinopolymorphaceae</taxon>
        <taxon>Actinopolymorpha</taxon>
    </lineage>
</organism>
<proteinExistence type="predicted"/>
<sequence length="265" mass="28674">MKDSSAEQRETWDQIAAGWSPDDAVETASTTPMIDFLAQLAGDGAALEFAIGTGRIGVPLARRGVSVAGIDVSPAMVDVLHAAMPAVELPVTVGSMATADAPGRDYQLVFLIANAITCLLHQDEQIACFRNAARHLRPGGYFVIQAWVPQLRQLPPGQSVVPATATDTLLIFDSYDLVSQRLSCHHYNLKNGLVVSTSTSHHRYVWPSEMDVMAKMAGLELMARYASWDRAEFTGDSYSSVSVWQKPRCAGHEKTPTTVDPGMAN</sequence>
<evidence type="ECO:0000259" key="1">
    <source>
        <dbReference type="Pfam" id="PF13649"/>
    </source>
</evidence>
<dbReference type="Proteomes" id="UP000579605">
    <property type="component" value="Unassembled WGS sequence"/>
</dbReference>
<gene>
    <name evidence="2" type="ORF">F4554_003966</name>
</gene>
<accession>A0A852ZHD6</accession>
<keyword evidence="2" id="KW-0808">Transferase</keyword>
<dbReference type="InterPro" id="IPR041698">
    <property type="entry name" value="Methyltransf_25"/>
</dbReference>
<protein>
    <submittedName>
        <fullName evidence="2">SAM-dependent methyltransferase</fullName>
    </submittedName>
</protein>
<name>A0A852ZHD6_9ACTN</name>
<dbReference type="Pfam" id="PF13649">
    <property type="entry name" value="Methyltransf_25"/>
    <property type="match status" value="1"/>
</dbReference>
<feature type="domain" description="Methyltransferase" evidence="1">
    <location>
        <begin position="47"/>
        <end position="140"/>
    </location>
</feature>
<dbReference type="SUPFAM" id="SSF53335">
    <property type="entry name" value="S-adenosyl-L-methionine-dependent methyltransferases"/>
    <property type="match status" value="1"/>
</dbReference>
<dbReference type="AlphaFoldDB" id="A0A852ZHD6"/>
<keyword evidence="3" id="KW-1185">Reference proteome</keyword>
<keyword evidence="2" id="KW-0489">Methyltransferase</keyword>
<dbReference type="EMBL" id="JACBZH010000001">
    <property type="protein sequence ID" value="NYH91328.1"/>
    <property type="molecule type" value="Genomic_DNA"/>
</dbReference>
<dbReference type="RefSeq" id="WP_179788921.1">
    <property type="nucleotide sequence ID" value="NZ_BAAARR010000023.1"/>
</dbReference>
<dbReference type="PANTHER" id="PTHR43591:SF24">
    <property type="entry name" value="2-METHOXY-6-POLYPRENYL-1,4-BENZOQUINOL METHYLASE, MITOCHONDRIAL"/>
    <property type="match status" value="1"/>
</dbReference>